<keyword evidence="1 4" id="KW-0328">Glycosyltransferase</keyword>
<dbReference type="SUPFAM" id="SSF53448">
    <property type="entry name" value="Nucleotide-diphospho-sugar transferases"/>
    <property type="match status" value="1"/>
</dbReference>
<gene>
    <name evidence="4" type="primary">epsM</name>
</gene>
<dbReference type="PANTHER" id="PTHR22916:SF51">
    <property type="entry name" value="GLYCOSYLTRANSFERASE EPSH-RELATED"/>
    <property type="match status" value="1"/>
</dbReference>
<organism evidence="4">
    <name type="scientific">Lactobacillus delbrueckii subsp. bulgaricus</name>
    <dbReference type="NCBI Taxonomy" id="1585"/>
    <lineage>
        <taxon>Bacteria</taxon>
        <taxon>Bacillati</taxon>
        <taxon>Bacillota</taxon>
        <taxon>Bacilli</taxon>
        <taxon>Lactobacillales</taxon>
        <taxon>Lactobacillaceae</taxon>
        <taxon>Lactobacillus</taxon>
    </lineage>
</organism>
<dbReference type="InterPro" id="IPR001173">
    <property type="entry name" value="Glyco_trans_2-like"/>
</dbReference>
<dbReference type="EMBL" id="AF267127">
    <property type="protein sequence ID" value="AAG44717.1"/>
    <property type="molecule type" value="Genomic_DNA"/>
</dbReference>
<dbReference type="AlphaFoldDB" id="Q9F0B5"/>
<keyword evidence="2 4" id="KW-0808">Transferase</keyword>
<dbReference type="CDD" id="cd00761">
    <property type="entry name" value="Glyco_tranf_GTA_type"/>
    <property type="match status" value="1"/>
</dbReference>
<reference evidence="4" key="1">
    <citation type="thesis" date="2000" institute="Lausanne University" country="Switzerland">
        <title>Molecular characterisation of exopolysaccharide biosynthesis by Lactobacillus delbrueckii subsp. bulgaricus.</title>
        <authorList>
            <person name="Lamothe G.T."/>
        </authorList>
    </citation>
    <scope>NUCLEOTIDE SEQUENCE</scope>
</reference>
<sequence length="336" mass="38480">MVDKLISIIVPVYNVEDYLEDCVHSLELQTYKNIEIILVDDGSPDRSGKICDKLALKDARIKVIHKKNGGLSDARNEGLEHSNGEYIAFVDSDDIVEPNFIKVLYSLITQGNYQVAQVGTQFVNESGDPLNQKIVFDGDMGKKLNGNYVLNRDELIRGLLLRKVHCAAWCNLYKRDFFNEIRFTKGILNEDILMWVDGVEKVDSLIISNECLYDYRQRYGGITGGINLKLDSDAYNNSKIWLKRIEEKYPKSIEEANYNYFMCLWQIIKSTGDARQLPEEVSAVKNNIGSIVDNKYLSKGHKMFFRLISVSPHLGIHILHKIWLKKLKSMSSVMSR</sequence>
<dbReference type="PANTHER" id="PTHR22916">
    <property type="entry name" value="GLYCOSYLTRANSFERASE"/>
    <property type="match status" value="1"/>
</dbReference>
<evidence type="ECO:0000256" key="1">
    <source>
        <dbReference type="ARBA" id="ARBA00022676"/>
    </source>
</evidence>
<dbReference type="Pfam" id="PF00535">
    <property type="entry name" value="Glycos_transf_2"/>
    <property type="match status" value="1"/>
</dbReference>
<accession>Q9F0B5</accession>
<dbReference type="Gene3D" id="3.90.550.10">
    <property type="entry name" value="Spore Coat Polysaccharide Biosynthesis Protein SpsA, Chain A"/>
    <property type="match status" value="1"/>
</dbReference>
<protein>
    <submittedName>
        <fullName evidence="4">Beta(1,4)galactosyltransferase EpsM</fullName>
    </submittedName>
</protein>
<dbReference type="GO" id="GO:0016757">
    <property type="term" value="F:glycosyltransferase activity"/>
    <property type="evidence" value="ECO:0007669"/>
    <property type="project" value="UniProtKB-KW"/>
</dbReference>
<reference evidence="4" key="2">
    <citation type="journal article" date="2002" name="Arch. Microbiol.">
        <title>Genetic and biochemical characterization of exopolysaccharide biosynthesis by Lactobacillus delbrueckii subsp. bulgaricus.</title>
        <authorList>
            <person name="Lamothe G.T."/>
            <person name="Jolly L."/>
            <person name="Mollet B."/>
            <person name="Stingele F."/>
        </authorList>
    </citation>
    <scope>NUCLEOTIDE SEQUENCE</scope>
</reference>
<name>Q9F0B5_LACDE</name>
<evidence type="ECO:0000313" key="4">
    <source>
        <dbReference type="EMBL" id="AAG44717.1"/>
    </source>
</evidence>
<dbReference type="RefSeq" id="WP_016396217.1">
    <property type="nucleotide sequence ID" value="NZ_CP102529.1"/>
</dbReference>
<evidence type="ECO:0000256" key="2">
    <source>
        <dbReference type="ARBA" id="ARBA00022679"/>
    </source>
</evidence>
<dbReference type="InterPro" id="IPR029044">
    <property type="entry name" value="Nucleotide-diphossugar_trans"/>
</dbReference>
<evidence type="ECO:0000259" key="3">
    <source>
        <dbReference type="Pfam" id="PF00535"/>
    </source>
</evidence>
<dbReference type="CAZy" id="GT2">
    <property type="family name" value="Glycosyltransferase Family 2"/>
</dbReference>
<feature type="domain" description="Glycosyltransferase 2-like" evidence="3">
    <location>
        <begin position="7"/>
        <end position="181"/>
    </location>
</feature>
<proteinExistence type="predicted"/>